<protein>
    <submittedName>
        <fullName evidence="1">Aminodeoxychorismate/anthranilate synthase component II</fullName>
    </submittedName>
</protein>
<comment type="caution">
    <text evidence="1">The sequence shown here is derived from an EMBL/GenBank/DDBJ whole genome shotgun (WGS) entry which is preliminary data.</text>
</comment>
<proteinExistence type="predicted"/>
<accession>A0AC61L2U1</accession>
<dbReference type="Proteomes" id="UP000248329">
    <property type="component" value="Unassembled WGS sequence"/>
</dbReference>
<organism evidence="1 2">
    <name type="scientific">Candidatus Methanogaster sp</name>
    <dbReference type="NCBI Taxonomy" id="3386292"/>
    <lineage>
        <taxon>Archaea</taxon>
        <taxon>Methanobacteriati</taxon>
        <taxon>Methanobacteriota</taxon>
        <taxon>Stenosarchaea group</taxon>
        <taxon>Methanomicrobia</taxon>
        <taxon>Methanosarcinales</taxon>
        <taxon>ANME-2 cluster</taxon>
        <taxon>Candidatus Methanogasteraceae</taxon>
        <taxon>Candidatus Methanogaster</taxon>
    </lineage>
</organism>
<name>A0AC61L2U1_9EURY</name>
<evidence type="ECO:0000313" key="2">
    <source>
        <dbReference type="Proteomes" id="UP000248329"/>
    </source>
</evidence>
<evidence type="ECO:0000313" key="1">
    <source>
        <dbReference type="EMBL" id="PXF60710.1"/>
    </source>
</evidence>
<dbReference type="EMBL" id="PQXF01000012">
    <property type="protein sequence ID" value="PXF60710.1"/>
    <property type="molecule type" value="Genomic_DNA"/>
</dbReference>
<sequence length="193" mass="20767">MKILFVNNKDSFVWNLVEYVSIFEPDTIVVPNTITLEEVREIDPAGIVISSGPGNPNDPRDIGSCIEIIRACEVPMLGVCLGCQAINVAFGGTVGHASVGPVHGKASEIYHDGVGIYAGLPNPFTGGRYHSLAVDLVSPDLEVVAHSPDGVVMGIRHKRRQIEGVQFHPESVLTPEGLSMIERWVEMVVGGRT</sequence>
<gene>
    <name evidence="1" type="ORF">C4B59_07720</name>
</gene>
<reference evidence="1" key="1">
    <citation type="submission" date="2018-01" db="EMBL/GenBank/DDBJ databases">
        <authorList>
            <person name="Krukenberg V."/>
        </authorList>
    </citation>
    <scope>NUCLEOTIDE SEQUENCE</scope>
    <source>
        <strain evidence="1">E20ANME2</strain>
    </source>
</reference>